<accession>A0A6I3SBU1</accession>
<gene>
    <name evidence="1" type="ORF">GMD42_13720</name>
</gene>
<reference evidence="1 2" key="1">
    <citation type="journal article" date="2019" name="Nat. Med.">
        <title>A library of human gut bacterial isolates paired with longitudinal multiomics data enables mechanistic microbiome research.</title>
        <authorList>
            <person name="Poyet M."/>
            <person name="Groussin M."/>
            <person name="Gibbons S.M."/>
            <person name="Avila-Pacheco J."/>
            <person name="Jiang X."/>
            <person name="Kearney S.M."/>
            <person name="Perrotta A.R."/>
            <person name="Berdy B."/>
            <person name="Zhao S."/>
            <person name="Lieberman T.D."/>
            <person name="Swanson P.K."/>
            <person name="Smith M."/>
            <person name="Roesemann S."/>
            <person name="Alexander J.E."/>
            <person name="Rich S.A."/>
            <person name="Livny J."/>
            <person name="Vlamakis H."/>
            <person name="Clish C."/>
            <person name="Bullock K."/>
            <person name="Deik A."/>
            <person name="Scott J."/>
            <person name="Pierce K.A."/>
            <person name="Xavier R.J."/>
            <person name="Alm E.J."/>
        </authorList>
    </citation>
    <scope>NUCLEOTIDE SEQUENCE [LARGE SCALE GENOMIC DNA]</scope>
    <source>
        <strain evidence="1 2">BIOML-A2</strain>
    </source>
</reference>
<dbReference type="InterPro" id="IPR025528">
    <property type="entry name" value="BrnA_antitoxin"/>
</dbReference>
<dbReference type="RefSeq" id="WP_149879797.1">
    <property type="nucleotide sequence ID" value="NZ_CANTVY010000077.1"/>
</dbReference>
<evidence type="ECO:0000313" key="1">
    <source>
        <dbReference type="EMBL" id="MTU44611.1"/>
    </source>
</evidence>
<dbReference type="Pfam" id="PF14384">
    <property type="entry name" value="BrnA_antitoxin"/>
    <property type="match status" value="1"/>
</dbReference>
<comment type="caution">
    <text evidence="1">The sequence shown here is derived from an EMBL/GenBank/DDBJ whole genome shotgun (WGS) entry which is preliminary data.</text>
</comment>
<dbReference type="EMBL" id="WNCL01000141">
    <property type="protein sequence ID" value="MTU44611.1"/>
    <property type="molecule type" value="Genomic_DNA"/>
</dbReference>
<evidence type="ECO:0000313" key="2">
    <source>
        <dbReference type="Proteomes" id="UP000462362"/>
    </source>
</evidence>
<proteinExistence type="predicted"/>
<name>A0A6I3SBU1_9BURK</name>
<protein>
    <submittedName>
        <fullName evidence="1">Antitoxin</fullName>
    </submittedName>
</protein>
<dbReference type="Proteomes" id="UP000462362">
    <property type="component" value="Unassembled WGS sequence"/>
</dbReference>
<organism evidence="1 2">
    <name type="scientific">Parasutterella excrementihominis</name>
    <dbReference type="NCBI Taxonomy" id="487175"/>
    <lineage>
        <taxon>Bacteria</taxon>
        <taxon>Pseudomonadati</taxon>
        <taxon>Pseudomonadota</taxon>
        <taxon>Betaproteobacteria</taxon>
        <taxon>Burkholderiales</taxon>
        <taxon>Sutterellaceae</taxon>
        <taxon>Parasutterella</taxon>
    </lineage>
</organism>
<dbReference type="AlphaFoldDB" id="A0A6I3SBU1"/>
<sequence length="70" mass="8125">MRREYDFSKAVKNPYSEAKKSLISIRLDNATIQYFKELSTELGVPYQTLINSFLADCVTKKMRPSTSWQS</sequence>